<name>A0A6J5LW51_9CAUD</name>
<protein>
    <submittedName>
        <fullName evidence="1">Baseplate hub assembly protein, bacteriophage T4-like</fullName>
    </submittedName>
</protein>
<gene>
    <name evidence="1" type="ORF">UFOVP328_245</name>
</gene>
<dbReference type="InterPro" id="IPR024364">
    <property type="entry name" value="Baseplate_phage_T4-like"/>
</dbReference>
<dbReference type="EMBL" id="LR796341">
    <property type="protein sequence ID" value="CAB4138052.1"/>
    <property type="molecule type" value="Genomic_DNA"/>
</dbReference>
<proteinExistence type="predicted"/>
<dbReference type="Pfam" id="PF12322">
    <property type="entry name" value="T4_baseplate"/>
    <property type="match status" value="1"/>
</dbReference>
<sequence>MTQTTNPLRKHFRQPVIHLRLPSQGRFYPKGAIVLPPTGEVPVLPMTAVDEITSRTPDALFNGSAVIEIIGSCVPNIRDPWSVNAVDLNALLVAVRLASYGHTMEISSKCPSCGHDHAFDVDLRVVLDGLTCPDYDASVSAGDLSFYFAPMTYRQLNDNSKLQFEDQKIIQMLGDTEMPEEEKMTRLGDAFRRITRLTIKSIADSISAIKTADAMVTEREHIEEFLNNCPKNVFDSIRDHVIKLREATDLRPVDITCQNCGHQYKQEFSLDISNFFVTAS</sequence>
<reference evidence="1" key="1">
    <citation type="submission" date="2020-04" db="EMBL/GenBank/DDBJ databases">
        <authorList>
            <person name="Chiriac C."/>
            <person name="Salcher M."/>
            <person name="Ghai R."/>
            <person name="Kavagutti S V."/>
        </authorList>
    </citation>
    <scope>NUCLEOTIDE SEQUENCE</scope>
</reference>
<accession>A0A6J5LW51</accession>
<organism evidence="1">
    <name type="scientific">uncultured Caudovirales phage</name>
    <dbReference type="NCBI Taxonomy" id="2100421"/>
    <lineage>
        <taxon>Viruses</taxon>
        <taxon>Duplodnaviria</taxon>
        <taxon>Heunggongvirae</taxon>
        <taxon>Uroviricota</taxon>
        <taxon>Caudoviricetes</taxon>
        <taxon>Peduoviridae</taxon>
        <taxon>Maltschvirus</taxon>
        <taxon>Maltschvirus maltsch</taxon>
    </lineage>
</organism>
<evidence type="ECO:0000313" key="1">
    <source>
        <dbReference type="EMBL" id="CAB4138052.1"/>
    </source>
</evidence>